<dbReference type="InterPro" id="IPR001216">
    <property type="entry name" value="P-phosphate_BS"/>
</dbReference>
<dbReference type="Gene3D" id="3.40.50.1100">
    <property type="match status" value="2"/>
</dbReference>
<dbReference type="EMBL" id="CP147248">
    <property type="protein sequence ID" value="WYJ86841.1"/>
    <property type="molecule type" value="Genomic_DNA"/>
</dbReference>
<keyword evidence="5" id="KW-1185">Reference proteome</keyword>
<evidence type="ECO:0000256" key="2">
    <source>
        <dbReference type="ARBA" id="ARBA00022898"/>
    </source>
</evidence>
<comment type="cofactor">
    <cofactor evidence="1">
        <name>pyridoxal 5'-phosphate</name>
        <dbReference type="ChEBI" id="CHEBI:597326"/>
    </cofactor>
</comment>
<reference evidence="5" key="1">
    <citation type="submission" date="2017-05" db="EMBL/GenBank/DDBJ databases">
        <title>The Genome Sequence of EEnterococcus faecalis 9F2_4866.</title>
        <authorList>
            <consortium name="The Broad Institute Genomics Platform"/>
            <consortium name="The Broad Institute Genomic Center for Infectious Diseases"/>
            <person name="Earl A."/>
            <person name="Manson A."/>
            <person name="Schwartman J."/>
            <person name="Gilmore M."/>
            <person name="Abouelleil A."/>
            <person name="Cao P."/>
            <person name="Chapman S."/>
            <person name="Cusick C."/>
            <person name="Shea T."/>
            <person name="Young S."/>
            <person name="Neafsey D."/>
            <person name="Nusbaum C."/>
            <person name="Birren B."/>
        </authorList>
    </citation>
    <scope>NUCLEOTIDE SEQUENCE [LARGE SCALE GENOMIC DNA]</scope>
    <source>
        <strain evidence="5">12C11_DIV0727</strain>
    </source>
</reference>
<evidence type="ECO:0000256" key="1">
    <source>
        <dbReference type="ARBA" id="ARBA00001933"/>
    </source>
</evidence>
<protein>
    <submittedName>
        <fullName evidence="4">Cysteine synthase A</fullName>
    </submittedName>
</protein>
<feature type="domain" description="Tryptophan synthase beta chain-like PALP" evidence="3">
    <location>
        <begin position="7"/>
        <end position="293"/>
    </location>
</feature>
<evidence type="ECO:0000313" key="4">
    <source>
        <dbReference type="EMBL" id="WYJ86841.1"/>
    </source>
</evidence>
<dbReference type="PROSITE" id="PS00901">
    <property type="entry name" value="CYS_SYNTHASE"/>
    <property type="match status" value="1"/>
</dbReference>
<dbReference type="InterPro" id="IPR036052">
    <property type="entry name" value="TrpB-like_PALP_sf"/>
</dbReference>
<organism evidence="4 5">
    <name type="scientific">Candidatus Enterococcus lemimoniae</name>
    <dbReference type="NCBI Taxonomy" id="1834167"/>
    <lineage>
        <taxon>Bacteria</taxon>
        <taxon>Bacillati</taxon>
        <taxon>Bacillota</taxon>
        <taxon>Bacilli</taxon>
        <taxon>Lactobacillales</taxon>
        <taxon>Enterococcaceae</taxon>
        <taxon>Enterococcus</taxon>
    </lineage>
</organism>
<dbReference type="PANTHER" id="PTHR10314">
    <property type="entry name" value="CYSTATHIONINE BETA-SYNTHASE"/>
    <property type="match status" value="1"/>
</dbReference>
<evidence type="ECO:0000313" key="5">
    <source>
        <dbReference type="Proteomes" id="UP000195080"/>
    </source>
</evidence>
<keyword evidence="2" id="KW-0663">Pyridoxal phosphate</keyword>
<dbReference type="Proteomes" id="UP000195080">
    <property type="component" value="Chromosome"/>
</dbReference>
<evidence type="ECO:0000259" key="3">
    <source>
        <dbReference type="Pfam" id="PF00291"/>
    </source>
</evidence>
<dbReference type="RefSeq" id="WP_086445569.1">
    <property type="nucleotide sequence ID" value="NZ_CP147248.1"/>
</dbReference>
<dbReference type="InterPro" id="IPR050214">
    <property type="entry name" value="Cys_Synth/Cystath_Beta-Synth"/>
</dbReference>
<dbReference type="SUPFAM" id="SSF53686">
    <property type="entry name" value="Tryptophan synthase beta subunit-like PLP-dependent enzymes"/>
    <property type="match status" value="1"/>
</dbReference>
<gene>
    <name evidence="4" type="ORF">A5866_001925</name>
</gene>
<sequence>MIVDEVQELIGHTPMFKFDAARFGGQKGSKIYAKLEYLNPGGSIKDRLGQHLLTRALQEEKITSETKIIEPTAGNTGIGIALAGVKEGIKTLFVVPEKFSLEKQQLMKALGAEIVHTPTAKGIRGAIDKATQLAKEIPNSYLPLQFENEENPKAYYNTLGPEIFNELSGQLTSFVAGVGSGGTFAGVAAYLRDQNPQIRAIGVEPEGSILNGGTAHGHEIEGIGVEFIPTFFENVTIDKIYTIRDEEGFYFTRLLAEKFGLLVGSSSGAAFAAAIKESKTLPENSTIVTIFPDSGERYLSKNIYG</sequence>
<dbReference type="Pfam" id="PF00291">
    <property type="entry name" value="PALP"/>
    <property type="match status" value="1"/>
</dbReference>
<accession>A0ABZ2T645</accession>
<proteinExistence type="predicted"/>
<dbReference type="CDD" id="cd01561">
    <property type="entry name" value="CBS_like"/>
    <property type="match status" value="1"/>
</dbReference>
<name>A0ABZ2T645_9ENTE</name>
<dbReference type="InterPro" id="IPR001926">
    <property type="entry name" value="TrpB-like_PALP"/>
</dbReference>